<sequence length="127" mass="14541">MSCSGPPSCHYRRRVVTVADVRALARTLPRSSEHVIRDRVKFRVGSLVYVAFSRDESTMGFAYPKEERDSLIASEPALFFLPRPSDLRFNWVCCHLAPLDHDYLTELVTGAWRMVVPKFLARQRLGS</sequence>
<organism evidence="1 2">
    <name type="scientific">Planosporangium thailandense</name>
    <dbReference type="NCBI Taxonomy" id="765197"/>
    <lineage>
        <taxon>Bacteria</taxon>
        <taxon>Bacillati</taxon>
        <taxon>Actinomycetota</taxon>
        <taxon>Actinomycetes</taxon>
        <taxon>Micromonosporales</taxon>
        <taxon>Micromonosporaceae</taxon>
        <taxon>Planosporangium</taxon>
    </lineage>
</organism>
<keyword evidence="1" id="KW-0238">DNA-binding</keyword>
<name>A0ABX0XZD8_9ACTN</name>
<comment type="caution">
    <text evidence="1">The sequence shown here is derived from an EMBL/GenBank/DDBJ whole genome shotgun (WGS) entry which is preliminary data.</text>
</comment>
<dbReference type="EMBL" id="JAATVY010000011">
    <property type="protein sequence ID" value="NJC71431.1"/>
    <property type="molecule type" value="Genomic_DNA"/>
</dbReference>
<protein>
    <submittedName>
        <fullName evidence="1">MmcQ/YjbR family DNA-binding protein</fullName>
    </submittedName>
</protein>
<dbReference type="InterPro" id="IPR058532">
    <property type="entry name" value="YjbR/MT2646/Rv2570-like"/>
</dbReference>
<evidence type="ECO:0000313" key="1">
    <source>
        <dbReference type="EMBL" id="NJC71431.1"/>
    </source>
</evidence>
<dbReference type="Proteomes" id="UP000722989">
    <property type="component" value="Unassembled WGS sequence"/>
</dbReference>
<dbReference type="InterPro" id="IPR038056">
    <property type="entry name" value="YjbR-like_sf"/>
</dbReference>
<dbReference type="SUPFAM" id="SSF142906">
    <property type="entry name" value="YjbR-like"/>
    <property type="match status" value="1"/>
</dbReference>
<gene>
    <name evidence="1" type="ORF">HC031_17150</name>
</gene>
<evidence type="ECO:0000313" key="2">
    <source>
        <dbReference type="Proteomes" id="UP000722989"/>
    </source>
</evidence>
<reference evidence="1 2" key="1">
    <citation type="submission" date="2020-03" db="EMBL/GenBank/DDBJ databases">
        <title>WGS of the type strain of Planosporangium spp.</title>
        <authorList>
            <person name="Thawai C."/>
        </authorList>
    </citation>
    <scope>NUCLEOTIDE SEQUENCE [LARGE SCALE GENOMIC DNA]</scope>
    <source>
        <strain evidence="1 2">TBRC 5610</strain>
    </source>
</reference>
<proteinExistence type="predicted"/>
<dbReference type="GO" id="GO:0003677">
    <property type="term" value="F:DNA binding"/>
    <property type="evidence" value="ECO:0007669"/>
    <property type="project" value="UniProtKB-KW"/>
</dbReference>
<keyword evidence="2" id="KW-1185">Reference proteome</keyword>
<accession>A0ABX0XZD8</accession>
<dbReference type="Pfam" id="PF04237">
    <property type="entry name" value="YjbR"/>
    <property type="match status" value="1"/>
</dbReference>